<evidence type="ECO:0000313" key="5">
    <source>
        <dbReference type="Proteomes" id="UP001198151"/>
    </source>
</evidence>
<feature type="domain" description="HTH tetR-type" evidence="3">
    <location>
        <begin position="17"/>
        <end position="77"/>
    </location>
</feature>
<protein>
    <submittedName>
        <fullName evidence="4">TetR/AcrR family transcriptional regulator</fullName>
    </submittedName>
</protein>
<feature type="DNA-binding region" description="H-T-H motif" evidence="2">
    <location>
        <begin position="40"/>
        <end position="59"/>
    </location>
</feature>
<dbReference type="InterPro" id="IPR050624">
    <property type="entry name" value="HTH-type_Tx_Regulator"/>
</dbReference>
<reference evidence="4 5" key="1">
    <citation type="submission" date="2021-10" db="EMBL/GenBank/DDBJ databases">
        <title>Anaerobic single-cell dispensing facilitates the cultivation of human gut bacteria.</title>
        <authorList>
            <person name="Afrizal A."/>
        </authorList>
    </citation>
    <scope>NUCLEOTIDE SEQUENCE [LARGE SCALE GENOMIC DNA]</scope>
    <source>
        <strain evidence="4 5">CLA-AA-H200</strain>
    </source>
</reference>
<keyword evidence="1 2" id="KW-0238">DNA-binding</keyword>
<evidence type="ECO:0000259" key="3">
    <source>
        <dbReference type="PROSITE" id="PS50977"/>
    </source>
</evidence>
<gene>
    <name evidence="4" type="ORF">LKD70_16040</name>
</gene>
<organism evidence="4 5">
    <name type="scientific">Ruminococcus turbiniformis</name>
    <dbReference type="NCBI Taxonomy" id="2881258"/>
    <lineage>
        <taxon>Bacteria</taxon>
        <taxon>Bacillati</taxon>
        <taxon>Bacillota</taxon>
        <taxon>Clostridia</taxon>
        <taxon>Eubacteriales</taxon>
        <taxon>Oscillospiraceae</taxon>
        <taxon>Ruminococcus</taxon>
    </lineage>
</organism>
<proteinExistence type="predicted"/>
<evidence type="ECO:0000256" key="2">
    <source>
        <dbReference type="PROSITE-ProRule" id="PRU00335"/>
    </source>
</evidence>
<accession>A0ABS8G109</accession>
<dbReference type="SUPFAM" id="SSF46689">
    <property type="entry name" value="Homeodomain-like"/>
    <property type="match status" value="1"/>
</dbReference>
<sequence>MKERKEEKKEKKDLRIEKTEKAIKNAFIELRAKKALEKISVKELCELACINKSTFYSHYCDIYALSDTMEQETVSSIISSISHIEDYSFQNSDAFTRAACLAFLSQISLIRILFSGKQQNHLGDRLDAEMKKVIFKKYPEYGNDAEKNILLSYCIQGTYHAFLNNPDVDTDTFVRTVERIVKYLQPMAE</sequence>
<dbReference type="PANTHER" id="PTHR43479:SF7">
    <property type="entry name" value="TETR-FAMILY TRANSCRIPTIONAL REGULATOR"/>
    <property type="match status" value="1"/>
</dbReference>
<dbReference type="RefSeq" id="WP_227708884.1">
    <property type="nucleotide sequence ID" value="NZ_JAJEQX010000040.1"/>
</dbReference>
<comment type="caution">
    <text evidence="4">The sequence shown here is derived from an EMBL/GenBank/DDBJ whole genome shotgun (WGS) entry which is preliminary data.</text>
</comment>
<dbReference type="PANTHER" id="PTHR43479">
    <property type="entry name" value="ACREF/ENVCD OPERON REPRESSOR-RELATED"/>
    <property type="match status" value="1"/>
</dbReference>
<dbReference type="Gene3D" id="1.10.357.10">
    <property type="entry name" value="Tetracycline Repressor, domain 2"/>
    <property type="match status" value="1"/>
</dbReference>
<dbReference type="EMBL" id="JAJEQX010000040">
    <property type="protein sequence ID" value="MCC2255902.1"/>
    <property type="molecule type" value="Genomic_DNA"/>
</dbReference>
<name>A0ABS8G109_9FIRM</name>
<dbReference type="Proteomes" id="UP001198151">
    <property type="component" value="Unassembled WGS sequence"/>
</dbReference>
<dbReference type="InterPro" id="IPR009057">
    <property type="entry name" value="Homeodomain-like_sf"/>
</dbReference>
<keyword evidence="5" id="KW-1185">Reference proteome</keyword>
<dbReference type="InterPro" id="IPR001647">
    <property type="entry name" value="HTH_TetR"/>
</dbReference>
<evidence type="ECO:0000313" key="4">
    <source>
        <dbReference type="EMBL" id="MCC2255902.1"/>
    </source>
</evidence>
<evidence type="ECO:0000256" key="1">
    <source>
        <dbReference type="ARBA" id="ARBA00023125"/>
    </source>
</evidence>
<dbReference type="PROSITE" id="PS50977">
    <property type="entry name" value="HTH_TETR_2"/>
    <property type="match status" value="1"/>
</dbReference>